<reference evidence="3 4" key="1">
    <citation type="submission" date="2021-07" db="EMBL/GenBank/DDBJ databases">
        <authorList>
            <person name="So Y."/>
        </authorList>
    </citation>
    <scope>NUCLEOTIDE SEQUENCE [LARGE SCALE GENOMIC DNA]</scope>
    <source>
        <strain evidence="3 4">HJA6</strain>
    </source>
</reference>
<dbReference type="RefSeq" id="WP_219764715.1">
    <property type="nucleotide sequence ID" value="NZ_JAHYBZ010000007.1"/>
</dbReference>
<dbReference type="PROSITE" id="PS51257">
    <property type="entry name" value="PROKAR_LIPOPROTEIN"/>
    <property type="match status" value="1"/>
</dbReference>
<feature type="region of interest" description="Disordered" evidence="1">
    <location>
        <begin position="23"/>
        <end position="50"/>
    </location>
</feature>
<feature type="compositionally biased region" description="Low complexity" evidence="1">
    <location>
        <begin position="107"/>
        <end position="123"/>
    </location>
</feature>
<organism evidence="3 4">
    <name type="scientific">Roseomonas alba</name>
    <dbReference type="NCBI Taxonomy" id="2846776"/>
    <lineage>
        <taxon>Bacteria</taxon>
        <taxon>Pseudomonadati</taxon>
        <taxon>Pseudomonadota</taxon>
        <taxon>Alphaproteobacteria</taxon>
        <taxon>Acetobacterales</taxon>
        <taxon>Roseomonadaceae</taxon>
        <taxon>Roseomonas</taxon>
    </lineage>
</organism>
<dbReference type="Proteomes" id="UP001196565">
    <property type="component" value="Unassembled WGS sequence"/>
</dbReference>
<gene>
    <name evidence="3" type="ORF">KPL78_19750</name>
</gene>
<evidence type="ECO:0000313" key="4">
    <source>
        <dbReference type="Proteomes" id="UP001196565"/>
    </source>
</evidence>
<proteinExistence type="predicted"/>
<feature type="chain" id="PRO_5046585659" evidence="2">
    <location>
        <begin position="23"/>
        <end position="150"/>
    </location>
</feature>
<protein>
    <submittedName>
        <fullName evidence="3">Uncharacterized protein</fullName>
    </submittedName>
</protein>
<sequence>MSRRFGRRAGLFALLAALSACATPPEPEQPVATAPPEDPEPERVYSPGAISWADLSEEHKRRARAGLARIGDPVDDDETLQARWMIMSPAQQRYLIRRPPPPPARPAPSRTTRRGSTTQRSTAPANRQRSATPQRRPPPPPPPRRRPNQQ</sequence>
<dbReference type="EMBL" id="JAHYBZ010000007">
    <property type="protein sequence ID" value="MBW6400103.1"/>
    <property type="molecule type" value="Genomic_DNA"/>
</dbReference>
<evidence type="ECO:0000313" key="3">
    <source>
        <dbReference type="EMBL" id="MBW6400103.1"/>
    </source>
</evidence>
<evidence type="ECO:0000256" key="2">
    <source>
        <dbReference type="SAM" id="SignalP"/>
    </source>
</evidence>
<evidence type="ECO:0000256" key="1">
    <source>
        <dbReference type="SAM" id="MobiDB-lite"/>
    </source>
</evidence>
<name>A0ABS7AD51_9PROT</name>
<comment type="caution">
    <text evidence="3">The sequence shown here is derived from an EMBL/GenBank/DDBJ whole genome shotgun (WGS) entry which is preliminary data.</text>
</comment>
<feature type="signal peptide" evidence="2">
    <location>
        <begin position="1"/>
        <end position="22"/>
    </location>
</feature>
<accession>A0ABS7AD51</accession>
<keyword evidence="2" id="KW-0732">Signal</keyword>
<feature type="compositionally biased region" description="Polar residues" evidence="1">
    <location>
        <begin position="124"/>
        <end position="133"/>
    </location>
</feature>
<keyword evidence="4" id="KW-1185">Reference proteome</keyword>
<feature type="region of interest" description="Disordered" evidence="1">
    <location>
        <begin position="90"/>
        <end position="150"/>
    </location>
</feature>